<protein>
    <submittedName>
        <fullName evidence="5">Biotin-dependent carboxyltransferase</fullName>
    </submittedName>
</protein>
<sequence>MNICVREGRSGMVKGLRVVRPGIRSELQDWGRYGFAPQGMSQGGPIDVHAYAWANKLLENRMEAPLIELTVGRATFQAEQELCLALTGADMQARLDACPIEHWRTFRMKPGQILTLGAARDGMRAYLAVRGGFQVPSSQESVSTVARNRMGGLEGDGRSLQAGDRLPCLSDHGSKCGSAGHGLASLGNVRVPPRMIPEYRQSVCLRVVESYQSSLFSSSEMDAFYRQTYSLSALGDRMGARLEGAEIRVPSSGVISEGLALGSVQIPPDGQPIILLNDRQTLGGYPKLGCVARVDLPKLAQLRPGAQVSFVPVALEDARAAWLGFCRFFVR</sequence>
<keyword evidence="6" id="KW-1185">Reference proteome</keyword>
<dbReference type="Gene3D" id="2.40.100.10">
    <property type="entry name" value="Cyclophilin-like"/>
    <property type="match status" value="1"/>
</dbReference>
<dbReference type="InterPro" id="IPR052708">
    <property type="entry name" value="PxpC"/>
</dbReference>
<proteinExistence type="predicted"/>
<dbReference type="AlphaFoldDB" id="A0A851GCB8"/>
<evidence type="ECO:0000313" key="5">
    <source>
        <dbReference type="EMBL" id="NWK55223.1"/>
    </source>
</evidence>
<dbReference type="Pfam" id="PF02626">
    <property type="entry name" value="CT_A_B"/>
    <property type="match status" value="1"/>
</dbReference>
<dbReference type="GO" id="GO:0016740">
    <property type="term" value="F:transferase activity"/>
    <property type="evidence" value="ECO:0007669"/>
    <property type="project" value="UniProtKB-KW"/>
</dbReference>
<evidence type="ECO:0000256" key="1">
    <source>
        <dbReference type="ARBA" id="ARBA00022741"/>
    </source>
</evidence>
<evidence type="ECO:0000256" key="3">
    <source>
        <dbReference type="ARBA" id="ARBA00022840"/>
    </source>
</evidence>
<dbReference type="RefSeq" id="WP_178931752.1">
    <property type="nucleotide sequence ID" value="NZ_JACBAZ010000002.1"/>
</dbReference>
<dbReference type="Proteomes" id="UP000557872">
    <property type="component" value="Unassembled WGS sequence"/>
</dbReference>
<dbReference type="InterPro" id="IPR029000">
    <property type="entry name" value="Cyclophilin-like_dom_sf"/>
</dbReference>
<dbReference type="PANTHER" id="PTHR43309:SF4">
    <property type="entry name" value="CARBOXYLTRANSFERASE DOMAIN-CONTAINING PROTEIN"/>
    <property type="match status" value="1"/>
</dbReference>
<keyword evidence="3" id="KW-0067">ATP-binding</keyword>
<comment type="caution">
    <text evidence="5">The sequence shown here is derived from an EMBL/GenBank/DDBJ whole genome shotgun (WGS) entry which is preliminary data.</text>
</comment>
<organism evidence="5 6">
    <name type="scientific">Oceaniferula marina</name>
    <dbReference type="NCBI Taxonomy" id="2748318"/>
    <lineage>
        <taxon>Bacteria</taxon>
        <taxon>Pseudomonadati</taxon>
        <taxon>Verrucomicrobiota</taxon>
        <taxon>Verrucomicrobiia</taxon>
        <taxon>Verrucomicrobiales</taxon>
        <taxon>Verrucomicrobiaceae</taxon>
        <taxon>Oceaniferula</taxon>
    </lineage>
</organism>
<dbReference type="SUPFAM" id="SSF50891">
    <property type="entry name" value="Cyclophilin-like"/>
    <property type="match status" value="1"/>
</dbReference>
<keyword evidence="5" id="KW-0808">Transferase</keyword>
<dbReference type="GO" id="GO:0005524">
    <property type="term" value="F:ATP binding"/>
    <property type="evidence" value="ECO:0007669"/>
    <property type="project" value="UniProtKB-KW"/>
</dbReference>
<dbReference type="SMART" id="SM00797">
    <property type="entry name" value="AHS2"/>
    <property type="match status" value="1"/>
</dbReference>
<evidence type="ECO:0000313" key="6">
    <source>
        <dbReference type="Proteomes" id="UP000557872"/>
    </source>
</evidence>
<dbReference type="NCBIfam" id="TIGR00724">
    <property type="entry name" value="urea_amlyse_rel"/>
    <property type="match status" value="1"/>
</dbReference>
<gene>
    <name evidence="5" type="ORF">HW115_06350</name>
</gene>
<feature type="domain" description="Carboxyltransferase" evidence="4">
    <location>
        <begin position="37"/>
        <end position="329"/>
    </location>
</feature>
<dbReference type="PANTHER" id="PTHR43309">
    <property type="entry name" value="5-OXOPROLINASE SUBUNIT C"/>
    <property type="match status" value="1"/>
</dbReference>
<accession>A0A851GCB8</accession>
<evidence type="ECO:0000256" key="2">
    <source>
        <dbReference type="ARBA" id="ARBA00022801"/>
    </source>
</evidence>
<evidence type="ECO:0000259" key="4">
    <source>
        <dbReference type="SMART" id="SM00797"/>
    </source>
</evidence>
<reference evidence="5 6" key="1">
    <citation type="submission" date="2020-07" db="EMBL/GenBank/DDBJ databases">
        <title>Roseicoccus Jingziensis gen. nov., sp. nov., isolated from coastal seawater.</title>
        <authorList>
            <person name="Feng X."/>
        </authorList>
    </citation>
    <scope>NUCLEOTIDE SEQUENCE [LARGE SCALE GENOMIC DNA]</scope>
    <source>
        <strain evidence="5 6">N1E253</strain>
    </source>
</reference>
<dbReference type="InterPro" id="IPR003778">
    <property type="entry name" value="CT_A_B"/>
</dbReference>
<dbReference type="EMBL" id="JACBAZ010000002">
    <property type="protein sequence ID" value="NWK55223.1"/>
    <property type="molecule type" value="Genomic_DNA"/>
</dbReference>
<keyword evidence="2" id="KW-0378">Hydrolase</keyword>
<name>A0A851GCB8_9BACT</name>
<keyword evidence="1" id="KW-0547">Nucleotide-binding</keyword>
<dbReference type="GO" id="GO:0016787">
    <property type="term" value="F:hydrolase activity"/>
    <property type="evidence" value="ECO:0007669"/>
    <property type="project" value="UniProtKB-KW"/>
</dbReference>